<proteinExistence type="predicted"/>
<reference evidence="6 7" key="1">
    <citation type="journal article" date="2008" name="PLoS Genet.">
        <title>Complete genome sequence of the complex carbohydrate-degrading marine bacterium, Saccharophagus degradans strain 2-40 T.</title>
        <authorList>
            <person name="Weiner R.M."/>
            <person name="Taylor L.E.II."/>
            <person name="Henrissat B."/>
            <person name="Hauser L."/>
            <person name="Land M."/>
            <person name="Coutinho P.M."/>
            <person name="Rancurel C."/>
            <person name="Saunders E.H."/>
            <person name="Longmire A.G."/>
            <person name="Zhang H."/>
            <person name="Bayer E.A."/>
            <person name="Gilbert H.J."/>
            <person name="Larimer F."/>
            <person name="Zhulin I.B."/>
            <person name="Ekborg N.A."/>
            <person name="Lamed R."/>
            <person name="Richardson P.M."/>
            <person name="Borovok I."/>
            <person name="Hutcheson S."/>
        </authorList>
    </citation>
    <scope>NUCLEOTIDE SEQUENCE [LARGE SCALE GENOMIC DNA]</scope>
    <source>
        <strain evidence="7">2-40 / ATCC 43961 / DSM 17024</strain>
    </source>
</reference>
<organism evidence="6 7">
    <name type="scientific">Saccharophagus degradans (strain 2-40 / ATCC 43961 / DSM 17024)</name>
    <dbReference type="NCBI Taxonomy" id="203122"/>
    <lineage>
        <taxon>Bacteria</taxon>
        <taxon>Pseudomonadati</taxon>
        <taxon>Pseudomonadota</taxon>
        <taxon>Gammaproteobacteria</taxon>
        <taxon>Cellvibrionales</taxon>
        <taxon>Cellvibrionaceae</taxon>
        <taxon>Saccharophagus</taxon>
    </lineage>
</organism>
<evidence type="ECO:0000256" key="2">
    <source>
        <dbReference type="ARBA" id="ARBA00023136"/>
    </source>
</evidence>
<dbReference type="Gene3D" id="2.40.170.20">
    <property type="entry name" value="TonB-dependent receptor, beta-barrel domain"/>
    <property type="match status" value="1"/>
</dbReference>
<evidence type="ECO:0000313" key="6">
    <source>
        <dbReference type="EMBL" id="ABD81802.1"/>
    </source>
</evidence>
<name>Q21HM7_SACD2</name>
<dbReference type="SUPFAM" id="SSF56935">
    <property type="entry name" value="Porins"/>
    <property type="match status" value="1"/>
</dbReference>
<sequence length="1048" mass="115292">MTFTSGIQHKKKLLAMLISCALYNTSALAQEEDTSTVEDDANLEEVIVTGVRASQAKAIDIKRNSANVVDSIVAEDIGKLPDTTITDSLQRVTGVQITRSAGEGTSLNIRGMPQVLTTLNGEQFLSPWAITGVQANYSDVPAGMISGADVYKSQSANVLAGGISGVVDLKTLDPTSLDAGFTGKLRIEGATGSRSKDKYEEDGSKSTRAPDHSVSLVLGFNDDDRFSVVTNLYTANSYAANYSMYEDQRLAFLDGQGGTPSDPYDLDGDGDLVNDWYIVPGEYGASSSFVERDRTGGSISSEFVINDNWSVRGDIFYTAMEQYNRGVKAGFNGKSTPESFQADADAALYQTDVYNTLQPNSIVGEGSTISFVDSDGVTQYRDLHTLQVAEVWAADFQTSSTNEIDKTAALNTNLEFNYTNNDNIDASVRAIYAKAEKQYRKATFQQGTPAWLWVDENGVPGKDPIDGYHVTVDYRGDMPAFSFTDDLSNASLLKQYQGFADGANTDATLGALRGDIKLALDGDFIQSVSGGVRYSEREANHNKFYYVTRTGRYTDWEDPRVPVDKRYRLLPGNLIWQKYPNWLKFDYAETNPSLIDIGGLEDNGFSAADTTAFRDFGPIKGFEAGVASLDPADWDNPYEFMNRLYPGTQTASDPGYTYSVKEASINTYAQLDFGNESEGLFGIPYQGNVGLQVVTVDRTVEQIVVPEALDSFNSIGYDDWQKIAFVSEVATHENSQTELLPSINLNLFPRDDVILRVGASKTMTRNDLENVGSSLALWYQQCPKTDENGEPVMVLNPSNGTQVQDTVGCIGGGSDNGQPDIKPWTATVFNTSAEWYFDENAILGLGVFLIKVDSSVESFQEQRPFVDLDGIDRDRVANVWTTRNVGASDLFGAELGYKQPFTFLPGEFLSSTGVEFNYTYSDSESGGEDVEGNAFPLPSNSQHQSNFILWYDRAGLNVRLAYNWRSEEYLGRVGVNSNAAVMELGQWLEPAGYLDLSVNYWVNEHLNFFASGNNLTEQSRKSYAQYEGQFHSLWVQETRYSIGVNLSL</sequence>
<dbReference type="Gene3D" id="2.170.130.10">
    <property type="entry name" value="TonB-dependent receptor, plug domain"/>
    <property type="match status" value="1"/>
</dbReference>
<evidence type="ECO:0000313" key="7">
    <source>
        <dbReference type="Proteomes" id="UP000001947"/>
    </source>
</evidence>
<dbReference type="PANTHER" id="PTHR40980">
    <property type="entry name" value="PLUG DOMAIN-CONTAINING PROTEIN"/>
    <property type="match status" value="1"/>
</dbReference>
<dbReference type="KEGG" id="sde:Sde_2542"/>
<dbReference type="HOGENOM" id="CLU_006935_2_0_6"/>
<evidence type="ECO:0000256" key="4">
    <source>
        <dbReference type="SAM" id="SignalP"/>
    </source>
</evidence>
<gene>
    <name evidence="6" type="ordered locus">Sde_2542</name>
</gene>
<evidence type="ECO:0000256" key="1">
    <source>
        <dbReference type="ARBA" id="ARBA00004442"/>
    </source>
</evidence>
<dbReference type="eggNOG" id="COG1629">
    <property type="taxonomic scope" value="Bacteria"/>
</dbReference>
<keyword evidence="7" id="KW-1185">Reference proteome</keyword>
<dbReference type="InterPro" id="IPR012910">
    <property type="entry name" value="Plug_dom"/>
</dbReference>
<dbReference type="RefSeq" id="WP_011469019.1">
    <property type="nucleotide sequence ID" value="NC_007912.1"/>
</dbReference>
<dbReference type="GO" id="GO:0009279">
    <property type="term" value="C:cell outer membrane"/>
    <property type="evidence" value="ECO:0007669"/>
    <property type="project" value="UniProtKB-SubCell"/>
</dbReference>
<dbReference type="OrthoDB" id="8727862at2"/>
<dbReference type="InterPro" id="IPR037066">
    <property type="entry name" value="Plug_dom_sf"/>
</dbReference>
<keyword evidence="2" id="KW-0472">Membrane</keyword>
<keyword evidence="4" id="KW-0732">Signal</keyword>
<comment type="subcellular location">
    <subcellularLocation>
        <location evidence="1">Cell outer membrane</location>
    </subcellularLocation>
</comment>
<dbReference type="PANTHER" id="PTHR40980:SF3">
    <property type="entry name" value="TONB-DEPENDENT RECEPTOR-LIKE BETA-BARREL DOMAIN-CONTAINING PROTEIN"/>
    <property type="match status" value="1"/>
</dbReference>
<dbReference type="AlphaFoldDB" id="Q21HM7"/>
<dbReference type="Proteomes" id="UP000001947">
    <property type="component" value="Chromosome"/>
</dbReference>
<evidence type="ECO:0000256" key="3">
    <source>
        <dbReference type="ARBA" id="ARBA00023237"/>
    </source>
</evidence>
<dbReference type="InterPro" id="IPR010104">
    <property type="entry name" value="TonB_rcpt_bac"/>
</dbReference>
<dbReference type="GeneID" id="98614206"/>
<dbReference type="EMBL" id="CP000282">
    <property type="protein sequence ID" value="ABD81802.1"/>
    <property type="molecule type" value="Genomic_DNA"/>
</dbReference>
<dbReference type="Pfam" id="PF07715">
    <property type="entry name" value="Plug"/>
    <property type="match status" value="1"/>
</dbReference>
<dbReference type="NCBIfam" id="TIGR01782">
    <property type="entry name" value="TonB-Xanth-Caul"/>
    <property type="match status" value="1"/>
</dbReference>
<feature type="domain" description="TonB-dependent receptor plug" evidence="5">
    <location>
        <begin position="62"/>
        <end position="166"/>
    </location>
</feature>
<dbReference type="STRING" id="203122.Sde_2542"/>
<keyword evidence="3" id="KW-0998">Cell outer membrane</keyword>
<evidence type="ECO:0000259" key="5">
    <source>
        <dbReference type="Pfam" id="PF07715"/>
    </source>
</evidence>
<protein>
    <submittedName>
        <fullName evidence="6">TonB-dependent receptor, plug</fullName>
    </submittedName>
</protein>
<feature type="chain" id="PRO_5004200299" evidence="4">
    <location>
        <begin position="30"/>
        <end position="1048"/>
    </location>
</feature>
<dbReference type="eggNOG" id="COG4771">
    <property type="taxonomic scope" value="Bacteria"/>
</dbReference>
<dbReference type="InterPro" id="IPR036942">
    <property type="entry name" value="Beta-barrel_TonB_sf"/>
</dbReference>
<feature type="signal peptide" evidence="4">
    <location>
        <begin position="1"/>
        <end position="29"/>
    </location>
</feature>
<keyword evidence="6" id="KW-0675">Receptor</keyword>
<accession>Q21HM7</accession>